<gene>
    <name evidence="2" type="ORF">Fmac_031631</name>
</gene>
<accession>A0ABD1L2L2</accession>
<protein>
    <submittedName>
        <fullName evidence="2">Uncharacterized protein</fullName>
    </submittedName>
</protein>
<dbReference type="Proteomes" id="UP001603857">
    <property type="component" value="Unassembled WGS sequence"/>
</dbReference>
<dbReference type="AlphaFoldDB" id="A0ABD1L2L2"/>
<evidence type="ECO:0000256" key="1">
    <source>
        <dbReference type="SAM" id="MobiDB-lite"/>
    </source>
</evidence>
<proteinExistence type="predicted"/>
<evidence type="ECO:0000313" key="3">
    <source>
        <dbReference type="Proteomes" id="UP001603857"/>
    </source>
</evidence>
<dbReference type="EMBL" id="JBGMDY010000011">
    <property type="protein sequence ID" value="KAL2317755.1"/>
    <property type="molecule type" value="Genomic_DNA"/>
</dbReference>
<reference evidence="2 3" key="1">
    <citation type="submission" date="2024-08" db="EMBL/GenBank/DDBJ databases">
        <title>Insights into the chromosomal genome structure of Flemingia macrophylla.</title>
        <authorList>
            <person name="Ding Y."/>
            <person name="Zhao Y."/>
            <person name="Bi W."/>
            <person name="Wu M."/>
            <person name="Zhao G."/>
            <person name="Gong Y."/>
            <person name="Li W."/>
            <person name="Zhang P."/>
        </authorList>
    </citation>
    <scope>NUCLEOTIDE SEQUENCE [LARGE SCALE GENOMIC DNA]</scope>
    <source>
        <strain evidence="2">DYQJB</strain>
        <tissue evidence="2">Leaf</tissue>
    </source>
</reference>
<feature type="region of interest" description="Disordered" evidence="1">
    <location>
        <begin position="26"/>
        <end position="56"/>
    </location>
</feature>
<name>A0ABD1L2L2_9FABA</name>
<keyword evidence="3" id="KW-1185">Reference proteome</keyword>
<evidence type="ECO:0000313" key="2">
    <source>
        <dbReference type="EMBL" id="KAL2317755.1"/>
    </source>
</evidence>
<organism evidence="2 3">
    <name type="scientific">Flemingia macrophylla</name>
    <dbReference type="NCBI Taxonomy" id="520843"/>
    <lineage>
        <taxon>Eukaryota</taxon>
        <taxon>Viridiplantae</taxon>
        <taxon>Streptophyta</taxon>
        <taxon>Embryophyta</taxon>
        <taxon>Tracheophyta</taxon>
        <taxon>Spermatophyta</taxon>
        <taxon>Magnoliopsida</taxon>
        <taxon>eudicotyledons</taxon>
        <taxon>Gunneridae</taxon>
        <taxon>Pentapetalae</taxon>
        <taxon>rosids</taxon>
        <taxon>fabids</taxon>
        <taxon>Fabales</taxon>
        <taxon>Fabaceae</taxon>
        <taxon>Papilionoideae</taxon>
        <taxon>50 kb inversion clade</taxon>
        <taxon>NPAAA clade</taxon>
        <taxon>indigoferoid/millettioid clade</taxon>
        <taxon>Phaseoleae</taxon>
        <taxon>Flemingia</taxon>
    </lineage>
</organism>
<sequence>MASENKQSTITNGVVITVYIESPKTRLIKPSEDPTKKTKPHPRFRMPQSKGTQGYDRRAQLLAYSRQLRENVGSQINDQVQLAHNQSRPRTKATETEEFVESIVMQRNRVVKKIKIMGQWIISTH</sequence>
<comment type="caution">
    <text evidence="2">The sequence shown here is derived from an EMBL/GenBank/DDBJ whole genome shotgun (WGS) entry which is preliminary data.</text>
</comment>